<dbReference type="AlphaFoldDB" id="A0A397T486"/>
<name>A0A397T486_9GLOM</name>
<reference evidence="3 4" key="1">
    <citation type="submission" date="2018-06" db="EMBL/GenBank/DDBJ databases">
        <title>Comparative genomics reveals the genomic features of Rhizophagus irregularis, R. cerebriforme, R. diaphanum and Gigaspora rosea, and their symbiotic lifestyle signature.</title>
        <authorList>
            <person name="Morin E."/>
            <person name="San Clemente H."/>
            <person name="Chen E.C.H."/>
            <person name="De La Providencia I."/>
            <person name="Hainaut M."/>
            <person name="Kuo A."/>
            <person name="Kohler A."/>
            <person name="Murat C."/>
            <person name="Tang N."/>
            <person name="Roy S."/>
            <person name="Loubradou J."/>
            <person name="Henrissat B."/>
            <person name="Grigoriev I.V."/>
            <person name="Corradi N."/>
            <person name="Roux C."/>
            <person name="Martin F.M."/>
        </authorList>
    </citation>
    <scope>NUCLEOTIDE SEQUENCE [LARGE SCALE GENOMIC DNA]</scope>
    <source>
        <strain evidence="3 4">DAOM 227022</strain>
    </source>
</reference>
<sequence length="263" mass="29991">MSPINKKNKVKSASAPKRRSQRIASQILFGSYGSRQPASSLNSFSLDSLDTGVNTDTNMNEANEKEKNWWLSEDSLSSLQVDEGRLPLVLERGVKFNQFANRVEKIKARRFFDYRNGTVTLIELPNGEHERAHGEFTKRFMSAFNNATAQDDVDNCGAKSLYSNIQTGEYEEPDACFTPVRLQDPLNQALNPCDKNGNPWPTIIFEVASSETLKHVTDKINNYWLAPNRCEDVIVIKIGNWKGKRRNNRTRRPLRRLRVSIIL</sequence>
<feature type="region of interest" description="Disordered" evidence="1">
    <location>
        <begin position="1"/>
        <end position="21"/>
    </location>
</feature>
<evidence type="ECO:0000313" key="3">
    <source>
        <dbReference type="EMBL" id="RIA91716.1"/>
    </source>
</evidence>
<dbReference type="InterPro" id="IPR008538">
    <property type="entry name" value="Uma2"/>
</dbReference>
<dbReference type="Pfam" id="PF05685">
    <property type="entry name" value="Uma2"/>
    <property type="match status" value="1"/>
</dbReference>
<organism evidence="3 4">
    <name type="scientific">Glomus cerebriforme</name>
    <dbReference type="NCBI Taxonomy" id="658196"/>
    <lineage>
        <taxon>Eukaryota</taxon>
        <taxon>Fungi</taxon>
        <taxon>Fungi incertae sedis</taxon>
        <taxon>Mucoromycota</taxon>
        <taxon>Glomeromycotina</taxon>
        <taxon>Glomeromycetes</taxon>
        <taxon>Glomerales</taxon>
        <taxon>Glomeraceae</taxon>
        <taxon>Glomus</taxon>
    </lineage>
</organism>
<evidence type="ECO:0000313" key="4">
    <source>
        <dbReference type="Proteomes" id="UP000265703"/>
    </source>
</evidence>
<gene>
    <name evidence="3" type="ORF">C1645_108299</name>
</gene>
<feature type="domain" description="Putative restriction endonuclease" evidence="2">
    <location>
        <begin position="110"/>
        <end position="224"/>
    </location>
</feature>
<dbReference type="STRING" id="658196.A0A397T486"/>
<evidence type="ECO:0000256" key="1">
    <source>
        <dbReference type="SAM" id="MobiDB-lite"/>
    </source>
</evidence>
<comment type="caution">
    <text evidence="3">The sequence shown here is derived from an EMBL/GenBank/DDBJ whole genome shotgun (WGS) entry which is preliminary data.</text>
</comment>
<dbReference type="Proteomes" id="UP000265703">
    <property type="component" value="Unassembled WGS sequence"/>
</dbReference>
<protein>
    <recommendedName>
        <fullName evidence="2">Putative restriction endonuclease domain-containing protein</fullName>
    </recommendedName>
</protein>
<dbReference type="EMBL" id="QKYT01000144">
    <property type="protein sequence ID" value="RIA91716.1"/>
    <property type="molecule type" value="Genomic_DNA"/>
</dbReference>
<proteinExistence type="predicted"/>
<keyword evidence="4" id="KW-1185">Reference proteome</keyword>
<dbReference type="OrthoDB" id="2330504at2759"/>
<accession>A0A397T486</accession>
<evidence type="ECO:0000259" key="2">
    <source>
        <dbReference type="Pfam" id="PF05685"/>
    </source>
</evidence>